<dbReference type="InterPro" id="IPR003594">
    <property type="entry name" value="HATPase_dom"/>
</dbReference>
<dbReference type="SUPFAM" id="SSF47384">
    <property type="entry name" value="Homodimeric domain of signal transducing histidine kinase"/>
    <property type="match status" value="1"/>
</dbReference>
<comment type="catalytic activity">
    <reaction evidence="1">
        <text>ATP + protein L-histidine = ADP + protein N-phospho-L-histidine.</text>
        <dbReference type="EC" id="2.7.13.3"/>
    </reaction>
</comment>
<evidence type="ECO:0000259" key="16">
    <source>
        <dbReference type="PROSITE" id="PS50894"/>
    </source>
</evidence>
<dbReference type="Proteomes" id="UP001597012">
    <property type="component" value="Unassembled WGS sequence"/>
</dbReference>
<evidence type="ECO:0000256" key="7">
    <source>
        <dbReference type="ARBA" id="ARBA00022741"/>
    </source>
</evidence>
<dbReference type="PRINTS" id="PR00344">
    <property type="entry name" value="BCTRLSENSOR"/>
</dbReference>
<dbReference type="SMART" id="SM00388">
    <property type="entry name" value="HisKA"/>
    <property type="match status" value="1"/>
</dbReference>
<feature type="domain" description="Response regulatory" evidence="15">
    <location>
        <begin position="330"/>
        <end position="448"/>
    </location>
</feature>
<keyword evidence="8 17" id="KW-0067">ATP-binding</keyword>
<dbReference type="SUPFAM" id="SSF47226">
    <property type="entry name" value="Histidine-containing phosphotransfer domain, HPT domain"/>
    <property type="match status" value="1"/>
</dbReference>
<dbReference type="CDD" id="cd17546">
    <property type="entry name" value="REC_hyHK_CKI1_RcsC-like"/>
    <property type="match status" value="1"/>
</dbReference>
<dbReference type="SUPFAM" id="SSF55874">
    <property type="entry name" value="ATPase domain of HSP90 chaperone/DNA topoisomerase II/histidine kinase"/>
    <property type="match status" value="1"/>
</dbReference>
<evidence type="ECO:0000259" key="15">
    <source>
        <dbReference type="PROSITE" id="PS50110"/>
    </source>
</evidence>
<dbReference type="Gene3D" id="3.30.565.10">
    <property type="entry name" value="Histidine kinase-like ATPase, C-terminal domain"/>
    <property type="match status" value="1"/>
</dbReference>
<dbReference type="EC" id="2.7.13.3" evidence="3"/>
<dbReference type="InterPro" id="IPR003661">
    <property type="entry name" value="HisK_dim/P_dom"/>
</dbReference>
<keyword evidence="6" id="KW-0812">Transmembrane</keyword>
<evidence type="ECO:0000256" key="1">
    <source>
        <dbReference type="ARBA" id="ARBA00000085"/>
    </source>
</evidence>
<dbReference type="EMBL" id="JBHTHY010000006">
    <property type="protein sequence ID" value="MFD0797513.1"/>
    <property type="molecule type" value="Genomic_DNA"/>
</dbReference>
<keyword evidence="5 13" id="KW-0597">Phosphoprotein</keyword>
<dbReference type="SMART" id="SM00448">
    <property type="entry name" value="REC"/>
    <property type="match status" value="1"/>
</dbReference>
<evidence type="ECO:0000256" key="4">
    <source>
        <dbReference type="ARBA" id="ARBA00022475"/>
    </source>
</evidence>
<protein>
    <recommendedName>
        <fullName evidence="3">histidine kinase</fullName>
        <ecNumber evidence="3">2.7.13.3</ecNumber>
    </recommendedName>
</protein>
<dbReference type="Gene3D" id="1.10.287.130">
    <property type="match status" value="1"/>
</dbReference>
<feature type="domain" description="HPt" evidence="16">
    <location>
        <begin position="488"/>
        <end position="588"/>
    </location>
</feature>
<evidence type="ECO:0000256" key="9">
    <source>
        <dbReference type="ARBA" id="ARBA00022989"/>
    </source>
</evidence>
<name>A0ABW3B2S3_9FLAO</name>
<feature type="modified residue" description="4-aspartylphosphate" evidence="13">
    <location>
        <position position="379"/>
    </location>
</feature>
<comment type="caution">
    <text evidence="17">The sequence shown here is derived from an EMBL/GenBank/DDBJ whole genome shotgun (WGS) entry which is preliminary data.</text>
</comment>
<feature type="domain" description="Histidine kinase" evidence="14">
    <location>
        <begin position="82"/>
        <end position="303"/>
    </location>
</feature>
<dbReference type="PANTHER" id="PTHR45339">
    <property type="entry name" value="HYBRID SIGNAL TRANSDUCTION HISTIDINE KINASE J"/>
    <property type="match status" value="1"/>
</dbReference>
<dbReference type="GO" id="GO:0005524">
    <property type="term" value="F:ATP binding"/>
    <property type="evidence" value="ECO:0007669"/>
    <property type="project" value="UniProtKB-KW"/>
</dbReference>
<keyword evidence="4" id="KW-1003">Cell membrane</keyword>
<evidence type="ECO:0000256" key="11">
    <source>
        <dbReference type="ARBA" id="ARBA00023136"/>
    </source>
</evidence>
<keyword evidence="11" id="KW-0472">Membrane</keyword>
<keyword evidence="18" id="KW-1185">Reference proteome</keyword>
<dbReference type="CDD" id="cd00082">
    <property type="entry name" value="HisKA"/>
    <property type="match status" value="1"/>
</dbReference>
<dbReference type="InterPro" id="IPR008207">
    <property type="entry name" value="Sig_transdc_His_kin_Hpt_dom"/>
</dbReference>
<dbReference type="PROSITE" id="PS50110">
    <property type="entry name" value="RESPONSE_REGULATORY"/>
    <property type="match status" value="1"/>
</dbReference>
<evidence type="ECO:0000256" key="3">
    <source>
        <dbReference type="ARBA" id="ARBA00012438"/>
    </source>
</evidence>
<dbReference type="RefSeq" id="WP_379933862.1">
    <property type="nucleotide sequence ID" value="NZ_JBHTHY010000006.1"/>
</dbReference>
<keyword evidence="10" id="KW-0902">Two-component regulatory system</keyword>
<evidence type="ECO:0000256" key="6">
    <source>
        <dbReference type="ARBA" id="ARBA00022692"/>
    </source>
</evidence>
<dbReference type="Gene3D" id="1.20.120.160">
    <property type="entry name" value="HPT domain"/>
    <property type="match status" value="1"/>
</dbReference>
<proteinExistence type="predicted"/>
<evidence type="ECO:0000256" key="10">
    <source>
        <dbReference type="ARBA" id="ARBA00023012"/>
    </source>
</evidence>
<dbReference type="InterPro" id="IPR001789">
    <property type="entry name" value="Sig_transdc_resp-reg_receiver"/>
</dbReference>
<dbReference type="PROSITE" id="PS50894">
    <property type="entry name" value="HPT"/>
    <property type="match status" value="1"/>
</dbReference>
<evidence type="ECO:0000313" key="17">
    <source>
        <dbReference type="EMBL" id="MFD0797513.1"/>
    </source>
</evidence>
<dbReference type="InterPro" id="IPR005467">
    <property type="entry name" value="His_kinase_dom"/>
</dbReference>
<gene>
    <name evidence="17" type="ORF">ACFQZJ_08580</name>
</gene>
<dbReference type="InterPro" id="IPR036097">
    <property type="entry name" value="HisK_dim/P_sf"/>
</dbReference>
<dbReference type="SMART" id="SM00387">
    <property type="entry name" value="HATPase_c"/>
    <property type="match status" value="1"/>
</dbReference>
<evidence type="ECO:0000256" key="8">
    <source>
        <dbReference type="ARBA" id="ARBA00022840"/>
    </source>
</evidence>
<dbReference type="InterPro" id="IPR011006">
    <property type="entry name" value="CheY-like_superfamily"/>
</dbReference>
<evidence type="ECO:0000256" key="2">
    <source>
        <dbReference type="ARBA" id="ARBA00004651"/>
    </source>
</evidence>
<dbReference type="CDD" id="cd16922">
    <property type="entry name" value="HATPase_EvgS-ArcB-TorS-like"/>
    <property type="match status" value="1"/>
</dbReference>
<dbReference type="PANTHER" id="PTHR45339:SF1">
    <property type="entry name" value="HYBRID SIGNAL TRANSDUCTION HISTIDINE KINASE J"/>
    <property type="match status" value="1"/>
</dbReference>
<evidence type="ECO:0000256" key="13">
    <source>
        <dbReference type="PROSITE-ProRule" id="PRU00169"/>
    </source>
</evidence>
<dbReference type="Pfam" id="PF00512">
    <property type="entry name" value="HisKA"/>
    <property type="match status" value="1"/>
</dbReference>
<dbReference type="Pfam" id="PF02518">
    <property type="entry name" value="HATPase_c"/>
    <property type="match status" value="1"/>
</dbReference>
<dbReference type="Gene3D" id="3.40.50.2300">
    <property type="match status" value="1"/>
</dbReference>
<evidence type="ECO:0000259" key="14">
    <source>
        <dbReference type="PROSITE" id="PS50109"/>
    </source>
</evidence>
<keyword evidence="7" id="KW-0547">Nucleotide-binding</keyword>
<comment type="subcellular location">
    <subcellularLocation>
        <location evidence="2">Cell membrane</location>
        <topology evidence="2">Multi-pass membrane protein</topology>
    </subcellularLocation>
</comment>
<dbReference type="InterPro" id="IPR036890">
    <property type="entry name" value="HATPase_C_sf"/>
</dbReference>
<dbReference type="SUPFAM" id="SSF52172">
    <property type="entry name" value="CheY-like"/>
    <property type="match status" value="1"/>
</dbReference>
<keyword evidence="9" id="KW-1133">Transmembrane helix</keyword>
<reference evidence="18" key="1">
    <citation type="journal article" date="2019" name="Int. J. Syst. Evol. Microbiol.">
        <title>The Global Catalogue of Microorganisms (GCM) 10K type strain sequencing project: providing services to taxonomists for standard genome sequencing and annotation.</title>
        <authorList>
            <consortium name="The Broad Institute Genomics Platform"/>
            <consortium name="The Broad Institute Genome Sequencing Center for Infectious Disease"/>
            <person name="Wu L."/>
            <person name="Ma J."/>
        </authorList>
    </citation>
    <scope>NUCLEOTIDE SEQUENCE [LARGE SCALE GENOMIC DNA]</scope>
    <source>
        <strain evidence="18">CCUG 61948</strain>
    </source>
</reference>
<accession>A0ABW3B2S3</accession>
<evidence type="ECO:0000256" key="12">
    <source>
        <dbReference type="PROSITE-ProRule" id="PRU00110"/>
    </source>
</evidence>
<evidence type="ECO:0000256" key="5">
    <source>
        <dbReference type="ARBA" id="ARBA00022553"/>
    </source>
</evidence>
<feature type="modified residue" description="Phosphohistidine" evidence="12">
    <location>
        <position position="527"/>
    </location>
</feature>
<organism evidence="17 18">
    <name type="scientific">Maribacter chungangensis</name>
    <dbReference type="NCBI Taxonomy" id="1069117"/>
    <lineage>
        <taxon>Bacteria</taxon>
        <taxon>Pseudomonadati</taxon>
        <taxon>Bacteroidota</taxon>
        <taxon>Flavobacteriia</taxon>
        <taxon>Flavobacteriales</taxon>
        <taxon>Flavobacteriaceae</taxon>
        <taxon>Maribacter</taxon>
    </lineage>
</organism>
<dbReference type="Pfam" id="PF00072">
    <property type="entry name" value="Response_reg"/>
    <property type="match status" value="1"/>
</dbReference>
<dbReference type="InterPro" id="IPR004358">
    <property type="entry name" value="Sig_transdc_His_kin-like_C"/>
</dbReference>
<dbReference type="InterPro" id="IPR036641">
    <property type="entry name" value="HPT_dom_sf"/>
</dbReference>
<dbReference type="PROSITE" id="PS50109">
    <property type="entry name" value="HIS_KIN"/>
    <property type="match status" value="1"/>
</dbReference>
<evidence type="ECO:0000313" key="18">
    <source>
        <dbReference type="Proteomes" id="UP001597012"/>
    </source>
</evidence>
<sequence>MSKLKTKDLLGQLSDLEASLNGFSFEELKMEEAKNLKESFNRFKSQLNDQLFGAEETQEKTHAPIKKIASKQIGQDKKLIAHVSHEIRTPLNGIIGFANLLREENLTESQSQKVQAIQSASYNLMEIINEVLEYSKLSTGIANFDAVDFNVHGLIKDVMFLCQTLIVDKSVALKINITPNVPKVLVGDPSKLSQVLLNLLGNAIKFVEKGHIKLSVDLKEQKNETYMLQFTVEDTGIGISQEQLGHIFESYKQAAQDTFRKYGGSGLGLSIVKEIIEKQGGSISVSSKLGEGTTFKFEIPFGKGNIHNIPKTKPKSVSTAKGKKLLGGTKILIFEDNELNQHLISEQLNKWDCITYVTEDPKEGLSILRTEQIDIVLMDLKMPRMSGFEITKNIRALAENKISNVPIIAFSADFTAKDEERCYESGINDFLLKPYTLNELMIKLLKRKKERSLTQESLKLLKTETIIYTDQKKETVDLTALLKECYGELDMLQELIRLFKQNIYEFIGSVKIGISNHAFEEIQMAAHKIKAGLALMNTTDLKQLVVGIEGYAKKSEMMNLEPLFNQFLREYPLIETLIDLELAKLKKS</sequence>